<comment type="similarity">
    <text evidence="1 6">Belongs to the methyltransferase superfamily.</text>
</comment>
<dbReference type="SUPFAM" id="SSF53335">
    <property type="entry name" value="S-adenosyl-L-methionine-dependent methyltransferases"/>
    <property type="match status" value="1"/>
</dbReference>
<evidence type="ECO:0000256" key="3">
    <source>
        <dbReference type="ARBA" id="ARBA00022679"/>
    </source>
</evidence>
<feature type="domain" description="Bin3-type SAM" evidence="7">
    <location>
        <begin position="1"/>
        <end position="237"/>
    </location>
</feature>
<proteinExistence type="inferred from homology"/>
<dbReference type="Gene3D" id="3.40.50.150">
    <property type="entry name" value="Vaccinia Virus protein VP39"/>
    <property type="match status" value="1"/>
</dbReference>
<dbReference type="Proteomes" id="UP000504634">
    <property type="component" value="Unplaced"/>
</dbReference>
<evidence type="ECO:0000256" key="5">
    <source>
        <dbReference type="PROSITE-ProRule" id="PRU00848"/>
    </source>
</evidence>
<dbReference type="GO" id="GO:0032259">
    <property type="term" value="P:methylation"/>
    <property type="evidence" value="ECO:0007669"/>
    <property type="project" value="UniProtKB-KW"/>
</dbReference>
<dbReference type="RefSeq" id="XP_030386028.1">
    <property type="nucleotide sequence ID" value="XM_030530168.1"/>
</dbReference>
<dbReference type="InterPro" id="IPR039772">
    <property type="entry name" value="Bin3-like"/>
</dbReference>
<dbReference type="EC" id="2.1.1.-" evidence="6"/>
<dbReference type="GO" id="GO:0008173">
    <property type="term" value="F:RNA methyltransferase activity"/>
    <property type="evidence" value="ECO:0007669"/>
    <property type="project" value="UniProtKB-UniRule"/>
</dbReference>
<dbReference type="OrthoDB" id="273070at2759"/>
<gene>
    <name evidence="9" type="primary">LOC115632887</name>
</gene>
<evidence type="ECO:0000256" key="4">
    <source>
        <dbReference type="ARBA" id="ARBA00022691"/>
    </source>
</evidence>
<evidence type="ECO:0000259" key="7">
    <source>
        <dbReference type="PROSITE" id="PS51515"/>
    </source>
</evidence>
<keyword evidence="4 5" id="KW-0949">S-adenosyl-L-methionine</keyword>
<dbReference type="CDD" id="cd02440">
    <property type="entry name" value="AdoMet_MTases"/>
    <property type="match status" value="1"/>
</dbReference>
<dbReference type="FunFam" id="3.40.50.150:FF:000552">
    <property type="entry name" value="Probable RNA methyltransferase CG11342"/>
    <property type="match status" value="1"/>
</dbReference>
<dbReference type="InterPro" id="IPR010675">
    <property type="entry name" value="Bin3_C"/>
</dbReference>
<dbReference type="PROSITE" id="PS51515">
    <property type="entry name" value="BIN3_SAM"/>
    <property type="match status" value="1"/>
</dbReference>
<keyword evidence="2 6" id="KW-0489">Methyltransferase</keyword>
<dbReference type="PANTHER" id="PTHR12315:SF1">
    <property type="entry name" value="RNA 5'-MONOPHOSPHATE METHYLTRANSFERASE"/>
    <property type="match status" value="1"/>
</dbReference>
<reference evidence="9" key="1">
    <citation type="submission" date="2025-08" db="UniProtKB">
        <authorList>
            <consortium name="RefSeq"/>
        </authorList>
    </citation>
    <scope>IDENTIFICATION</scope>
    <source>
        <strain evidence="9">11010-0011.00</strain>
        <tissue evidence="9">Whole body</tissue>
    </source>
</reference>
<evidence type="ECO:0000256" key="1">
    <source>
        <dbReference type="ARBA" id="ARBA00008361"/>
    </source>
</evidence>
<dbReference type="PANTHER" id="PTHR12315">
    <property type="entry name" value="BICOID-INTERACTING PROTEIN RELATED"/>
    <property type="match status" value="1"/>
</dbReference>
<evidence type="ECO:0000256" key="6">
    <source>
        <dbReference type="RuleBase" id="RU367087"/>
    </source>
</evidence>
<evidence type="ECO:0000256" key="2">
    <source>
        <dbReference type="ARBA" id="ARBA00022603"/>
    </source>
</evidence>
<organism evidence="8 9">
    <name type="scientific">Drosophila lebanonensis</name>
    <name type="common">Fruit fly</name>
    <name type="synonym">Scaptodrosophila lebanonensis</name>
    <dbReference type="NCBI Taxonomy" id="7225"/>
    <lineage>
        <taxon>Eukaryota</taxon>
        <taxon>Metazoa</taxon>
        <taxon>Ecdysozoa</taxon>
        <taxon>Arthropoda</taxon>
        <taxon>Hexapoda</taxon>
        <taxon>Insecta</taxon>
        <taxon>Pterygota</taxon>
        <taxon>Neoptera</taxon>
        <taxon>Endopterygota</taxon>
        <taxon>Diptera</taxon>
        <taxon>Brachycera</taxon>
        <taxon>Muscomorpha</taxon>
        <taxon>Ephydroidea</taxon>
        <taxon>Drosophilidae</taxon>
        <taxon>Scaptodrosophila</taxon>
    </lineage>
</organism>
<keyword evidence="3 6" id="KW-0808">Transferase</keyword>
<accession>A0A6J2UF42</accession>
<sequence>MERRNNNPGAVQYGNFMNYYQFTCAADRLKLVPDYVWLPDDNKLTADVAPYLLLDVGCNCGVLTQLLHSFVTRCVGREVHVLGVDIDPLLIERAKLENTSPEQIKYNCVDVMDENAFEQEIVGFLKQYNRKKFDAICCFSITMWVHLNHHDTGLQLFLRKLSQLAELFVVEPQPWKCYMAAVRRMNAADDGFPLFAQLQWRRNVDELIQDYLTLMLDRKQIYESAPTKWQRSILFYR</sequence>
<protein>
    <recommendedName>
        <fullName evidence="6">RNA methyltransferase</fullName>
        <ecNumber evidence="6">2.1.1.-</ecNumber>
    </recommendedName>
</protein>
<dbReference type="InterPro" id="IPR029063">
    <property type="entry name" value="SAM-dependent_MTases_sf"/>
</dbReference>
<keyword evidence="8" id="KW-1185">Reference proteome</keyword>
<dbReference type="Pfam" id="PF06859">
    <property type="entry name" value="Bin3"/>
    <property type="match status" value="1"/>
</dbReference>
<evidence type="ECO:0000313" key="9">
    <source>
        <dbReference type="RefSeq" id="XP_030386028.1"/>
    </source>
</evidence>
<dbReference type="InterPro" id="IPR024160">
    <property type="entry name" value="BIN3_SAM-bd_dom"/>
</dbReference>
<name>A0A6J2UF42_DROLE</name>
<dbReference type="GeneID" id="115632887"/>
<evidence type="ECO:0000313" key="8">
    <source>
        <dbReference type="Proteomes" id="UP000504634"/>
    </source>
</evidence>
<dbReference type="GO" id="GO:2000632">
    <property type="term" value="P:negative regulation of pre-miRNA processing"/>
    <property type="evidence" value="ECO:0007669"/>
    <property type="project" value="TreeGrafter"/>
</dbReference>
<dbReference type="GO" id="GO:0008171">
    <property type="term" value="F:O-methyltransferase activity"/>
    <property type="evidence" value="ECO:0007669"/>
    <property type="project" value="UniProtKB-UniRule"/>
</dbReference>
<dbReference type="AlphaFoldDB" id="A0A6J2UF42"/>
<dbReference type="GO" id="GO:0005737">
    <property type="term" value="C:cytoplasm"/>
    <property type="evidence" value="ECO:0007669"/>
    <property type="project" value="TreeGrafter"/>
</dbReference>